<reference evidence="2" key="1">
    <citation type="journal article" date="2013" name="Int. J. Syst. Evol. Microbiol.">
        <title>Polycladomyces abyssicola gen. nov., sp. nov., a thermophilic filamentous bacterium isolated from hemipelagic sediment.</title>
        <authorList>
            <person name="Tsubouchi T."/>
            <person name="Shimane Y."/>
            <person name="Mori K."/>
            <person name="Usui K."/>
            <person name="Hiraki T."/>
            <person name="Tame A."/>
            <person name="Uematsu K."/>
            <person name="Maruyama T."/>
            <person name="Hatada Y."/>
        </authorList>
    </citation>
    <scope>NUCLEOTIDE SEQUENCE</scope>
    <source>
        <strain evidence="2">JIR-001</strain>
    </source>
</reference>
<reference evidence="2" key="2">
    <citation type="journal article" date="2021" name="Microbiol. Resour. Announc.">
        <title>Complete Genome Sequence of Polycladomyces abyssicola JIR-001T, Isolated from Hemipelagic Sediment in Deep Seawater.</title>
        <authorList>
            <person name="Tsubouchi T."/>
            <person name="Kaneko Y."/>
        </authorList>
    </citation>
    <scope>NUCLEOTIDE SEQUENCE</scope>
    <source>
        <strain evidence="2">JIR-001</strain>
    </source>
</reference>
<feature type="domain" description="Metallo-beta-lactamase" evidence="1">
    <location>
        <begin position="23"/>
        <end position="235"/>
    </location>
</feature>
<evidence type="ECO:0000313" key="3">
    <source>
        <dbReference type="Proteomes" id="UP000677436"/>
    </source>
</evidence>
<dbReference type="KEGG" id="pabs:JIR001_03920"/>
<dbReference type="InterPro" id="IPR036388">
    <property type="entry name" value="WH-like_DNA-bd_sf"/>
</dbReference>
<dbReference type="InterPro" id="IPR050662">
    <property type="entry name" value="Sec-metab_biosynth-thioest"/>
</dbReference>
<dbReference type="InterPro" id="IPR036866">
    <property type="entry name" value="RibonucZ/Hydroxyglut_hydro"/>
</dbReference>
<proteinExistence type="predicted"/>
<keyword evidence="3" id="KW-1185">Reference proteome</keyword>
<dbReference type="PANTHER" id="PTHR23131:SF4">
    <property type="entry name" value="METALLO-BETA-LACTAMASE SUPERFAMILY POTEIN"/>
    <property type="match status" value="1"/>
</dbReference>
<dbReference type="EMBL" id="AP024601">
    <property type="protein sequence ID" value="BCU80609.1"/>
    <property type="molecule type" value="Genomic_DNA"/>
</dbReference>
<evidence type="ECO:0000313" key="2">
    <source>
        <dbReference type="EMBL" id="BCU80609.1"/>
    </source>
</evidence>
<dbReference type="CDD" id="cd07725">
    <property type="entry name" value="TTHA1429-like_MBL-fold"/>
    <property type="match status" value="1"/>
</dbReference>
<gene>
    <name evidence="2" type="ORF">JIR001_03920</name>
</gene>
<dbReference type="SMART" id="SM00849">
    <property type="entry name" value="Lactamase_B"/>
    <property type="match status" value="1"/>
</dbReference>
<protein>
    <submittedName>
        <fullName evidence="2">MBL fold metallo-hydrolase</fullName>
    </submittedName>
</protein>
<dbReference type="SUPFAM" id="SSF56281">
    <property type="entry name" value="Metallo-hydrolase/oxidoreductase"/>
    <property type="match status" value="1"/>
</dbReference>
<dbReference type="Pfam" id="PF00753">
    <property type="entry name" value="Lactamase_B"/>
    <property type="match status" value="1"/>
</dbReference>
<dbReference type="Proteomes" id="UP000677436">
    <property type="component" value="Chromosome"/>
</dbReference>
<dbReference type="AlphaFoldDB" id="A0A8D5ZJJ8"/>
<organism evidence="2 3">
    <name type="scientific">Polycladomyces abyssicola</name>
    <dbReference type="NCBI Taxonomy" id="1125966"/>
    <lineage>
        <taxon>Bacteria</taxon>
        <taxon>Bacillati</taxon>
        <taxon>Bacillota</taxon>
        <taxon>Bacilli</taxon>
        <taxon>Bacillales</taxon>
        <taxon>Thermoactinomycetaceae</taxon>
        <taxon>Polycladomyces</taxon>
    </lineage>
</organism>
<name>A0A8D5ZJJ8_9BACL</name>
<dbReference type="InterPro" id="IPR048933">
    <property type="entry name" value="B_lactamase-like_C"/>
</dbReference>
<dbReference type="RefSeq" id="WP_420830164.1">
    <property type="nucleotide sequence ID" value="NZ_AP024601.1"/>
</dbReference>
<dbReference type="Gene3D" id="1.10.10.10">
    <property type="entry name" value="Winged helix-like DNA-binding domain superfamily/Winged helix DNA-binding domain"/>
    <property type="match status" value="1"/>
</dbReference>
<dbReference type="Gene3D" id="3.60.15.10">
    <property type="entry name" value="Ribonuclease Z/Hydroxyacylglutathione hydrolase-like"/>
    <property type="match status" value="1"/>
</dbReference>
<dbReference type="PANTHER" id="PTHR23131">
    <property type="entry name" value="ENDORIBONUCLEASE LACTB2"/>
    <property type="match status" value="1"/>
</dbReference>
<dbReference type="Pfam" id="PF21221">
    <property type="entry name" value="B_lactamase-like_C"/>
    <property type="match status" value="1"/>
</dbReference>
<sequence>MNIQQIEENIYRIPIPVPFPMKYIYCYLFRASDGWNVVDAGFNYPPAIETWLQVFADLDVEPKQIRSIYLTHFHPDHFGLAGWMQELTGAPVFISAEDFAMADRVFGPDSKQANRVAIMCRENGVPADLADKIEQNMEKLRAHVLPLPNLTILTDHEVTLGGDIWKVISTPGHSDGLICFYQPEKRLLLAADHILDKITPNISLWPDSRSNPLQDYLNSLNKVRSLDVLLTLPAHGEVIDNLSSRIDEIISHHERRLIQMLDLAKEGQSAYQIADGIFGHKNLTPHQWRFAIAETLAHLEFLVSGQKLVKVKNRGIIQYQANFYTVT</sequence>
<dbReference type="InterPro" id="IPR001279">
    <property type="entry name" value="Metallo-B-lactamas"/>
</dbReference>
<accession>A0A8D5ZJJ8</accession>
<evidence type="ECO:0000259" key="1">
    <source>
        <dbReference type="SMART" id="SM00849"/>
    </source>
</evidence>